<evidence type="ECO:0000313" key="2">
    <source>
        <dbReference type="EMBL" id="GAA2620707.1"/>
    </source>
</evidence>
<comment type="caution">
    <text evidence="2">The sequence shown here is derived from an EMBL/GenBank/DDBJ whole genome shotgun (WGS) entry which is preliminary data.</text>
</comment>
<evidence type="ECO:0000256" key="1">
    <source>
        <dbReference type="SAM" id="MobiDB-lite"/>
    </source>
</evidence>
<gene>
    <name evidence="2" type="ORF">GCM10009863_38450</name>
</gene>
<reference evidence="3" key="1">
    <citation type="journal article" date="2019" name="Int. J. Syst. Evol. Microbiol.">
        <title>The Global Catalogue of Microorganisms (GCM) 10K type strain sequencing project: providing services to taxonomists for standard genome sequencing and annotation.</title>
        <authorList>
            <consortium name="The Broad Institute Genomics Platform"/>
            <consortium name="The Broad Institute Genome Sequencing Center for Infectious Disease"/>
            <person name="Wu L."/>
            <person name="Ma J."/>
        </authorList>
    </citation>
    <scope>NUCLEOTIDE SEQUENCE [LARGE SCALE GENOMIC DNA]</scope>
    <source>
        <strain evidence="3">JCM 16373</strain>
    </source>
</reference>
<dbReference type="RefSeq" id="WP_344567555.1">
    <property type="nucleotide sequence ID" value="NZ_BAAARJ010000012.1"/>
</dbReference>
<sequence>MFLTHHLAALDRLRAQSGPGVAELRTSHTGPDDDAADVLGTEREFQAEYEALAALLSRRWGPAETVDLTGHLVATAEGREVPEPERALCGHVAELSVWSVQGRWTGIGVARWGEGGPLQLLAGAGEEGRPWPWSPSSGSRPGGVSGAGL</sequence>
<dbReference type="Proteomes" id="UP001501447">
    <property type="component" value="Unassembled WGS sequence"/>
</dbReference>
<name>A0ABP6CMH7_9ACTN</name>
<keyword evidence="3" id="KW-1185">Reference proteome</keyword>
<evidence type="ECO:0000313" key="3">
    <source>
        <dbReference type="Proteomes" id="UP001501447"/>
    </source>
</evidence>
<feature type="compositionally biased region" description="Low complexity" evidence="1">
    <location>
        <begin position="130"/>
        <end position="139"/>
    </location>
</feature>
<proteinExistence type="predicted"/>
<accession>A0ABP6CMH7</accession>
<protein>
    <submittedName>
        <fullName evidence="2">Uncharacterized protein</fullName>
    </submittedName>
</protein>
<organism evidence="2 3">
    <name type="scientific">Streptomyces axinellae</name>
    <dbReference type="NCBI Taxonomy" id="552788"/>
    <lineage>
        <taxon>Bacteria</taxon>
        <taxon>Bacillati</taxon>
        <taxon>Actinomycetota</taxon>
        <taxon>Actinomycetes</taxon>
        <taxon>Kitasatosporales</taxon>
        <taxon>Streptomycetaceae</taxon>
        <taxon>Streptomyces</taxon>
    </lineage>
</organism>
<dbReference type="EMBL" id="BAAARJ010000012">
    <property type="protein sequence ID" value="GAA2620707.1"/>
    <property type="molecule type" value="Genomic_DNA"/>
</dbReference>
<feature type="compositionally biased region" description="Gly residues" evidence="1">
    <location>
        <begin position="140"/>
        <end position="149"/>
    </location>
</feature>
<feature type="region of interest" description="Disordered" evidence="1">
    <location>
        <begin position="123"/>
        <end position="149"/>
    </location>
</feature>